<proteinExistence type="predicted"/>
<organism evidence="2 3">
    <name type="scientific">Ancylostoma caninum</name>
    <name type="common">Dog hookworm</name>
    <dbReference type="NCBI Taxonomy" id="29170"/>
    <lineage>
        <taxon>Eukaryota</taxon>
        <taxon>Metazoa</taxon>
        <taxon>Ecdysozoa</taxon>
        <taxon>Nematoda</taxon>
        <taxon>Chromadorea</taxon>
        <taxon>Rhabditida</taxon>
        <taxon>Rhabditina</taxon>
        <taxon>Rhabditomorpha</taxon>
        <taxon>Strongyloidea</taxon>
        <taxon>Ancylostomatidae</taxon>
        <taxon>Ancylostomatinae</taxon>
        <taxon>Ancylostoma</taxon>
    </lineage>
</organism>
<comment type="caution">
    <text evidence="2">The sequence shown here is derived from an EMBL/GenBank/DDBJ whole genome shotgun (WGS) entry which is preliminary data.</text>
</comment>
<keyword evidence="1" id="KW-0732">Signal</keyword>
<feature type="chain" id="PRO_5016628472" evidence="1">
    <location>
        <begin position="28"/>
        <end position="59"/>
    </location>
</feature>
<dbReference type="AlphaFoldDB" id="A0A368GZE0"/>
<accession>A0A368GZE0</accession>
<protein>
    <submittedName>
        <fullName evidence="2">Uncharacterized protein</fullName>
    </submittedName>
</protein>
<dbReference type="EMBL" id="JOJR01000030">
    <property type="protein sequence ID" value="RCN49716.1"/>
    <property type="molecule type" value="Genomic_DNA"/>
</dbReference>
<name>A0A368GZE0_ANCCA</name>
<evidence type="ECO:0000256" key="1">
    <source>
        <dbReference type="SAM" id="SignalP"/>
    </source>
</evidence>
<dbReference type="Proteomes" id="UP000252519">
    <property type="component" value="Unassembled WGS sequence"/>
</dbReference>
<sequence length="59" mass="6352">MTSLTVLIASATYLLLIAAEGIPECSGDKTITPIVREKLAEVVIAKLQEKGAEYDCELE</sequence>
<feature type="signal peptide" evidence="1">
    <location>
        <begin position="1"/>
        <end position="27"/>
    </location>
</feature>
<gene>
    <name evidence="2" type="ORF">ANCCAN_04172</name>
</gene>
<evidence type="ECO:0000313" key="3">
    <source>
        <dbReference type="Proteomes" id="UP000252519"/>
    </source>
</evidence>
<keyword evidence="3" id="KW-1185">Reference proteome</keyword>
<evidence type="ECO:0000313" key="2">
    <source>
        <dbReference type="EMBL" id="RCN49716.1"/>
    </source>
</evidence>
<reference evidence="2 3" key="1">
    <citation type="submission" date="2014-10" db="EMBL/GenBank/DDBJ databases">
        <title>Draft genome of the hookworm Ancylostoma caninum.</title>
        <authorList>
            <person name="Mitreva M."/>
        </authorList>
    </citation>
    <scope>NUCLEOTIDE SEQUENCE [LARGE SCALE GENOMIC DNA]</scope>
    <source>
        <strain evidence="2 3">Baltimore</strain>
    </source>
</reference>